<reference evidence="1" key="1">
    <citation type="submission" date="2022-06" db="EMBL/GenBank/DDBJ databases">
        <title>Sequencing the genomes of 1000 actinobacteria strains.</title>
        <authorList>
            <person name="Klenk H.-P."/>
        </authorList>
    </citation>
    <scope>NUCLEOTIDE SEQUENCE</scope>
    <source>
        <strain evidence="1">DSM 46694</strain>
    </source>
</reference>
<name>A0A9X2K1T7_9ACTN</name>
<accession>A0A9X2K1T7</accession>
<evidence type="ECO:0000313" key="1">
    <source>
        <dbReference type="EMBL" id="MCP2356679.1"/>
    </source>
</evidence>
<evidence type="ECO:0000313" key="2">
    <source>
        <dbReference type="Proteomes" id="UP001139648"/>
    </source>
</evidence>
<gene>
    <name evidence="1" type="ORF">HD597_003699</name>
</gene>
<protein>
    <submittedName>
        <fullName evidence="1">Uncharacterized protein</fullName>
    </submittedName>
</protein>
<sequence>MSSTQKYACRSVFTEVGGADRGGGAVLVAQPPPRVADGDAGWGVVADADADIGQAATRTAAQRALIMAVSVA</sequence>
<keyword evidence="2" id="KW-1185">Reference proteome</keyword>
<comment type="caution">
    <text evidence="1">The sequence shown here is derived from an EMBL/GenBank/DDBJ whole genome shotgun (WGS) entry which is preliminary data.</text>
</comment>
<dbReference type="RefSeq" id="WP_253743752.1">
    <property type="nucleotide sequence ID" value="NZ_BAABKA010000063.1"/>
</dbReference>
<organism evidence="1 2">
    <name type="scientific">Nonomuraea thailandensis</name>
    <dbReference type="NCBI Taxonomy" id="1188745"/>
    <lineage>
        <taxon>Bacteria</taxon>
        <taxon>Bacillati</taxon>
        <taxon>Actinomycetota</taxon>
        <taxon>Actinomycetes</taxon>
        <taxon>Streptosporangiales</taxon>
        <taxon>Streptosporangiaceae</taxon>
        <taxon>Nonomuraea</taxon>
    </lineage>
</organism>
<dbReference type="EMBL" id="JAMZEB010000002">
    <property type="protein sequence ID" value="MCP2356679.1"/>
    <property type="molecule type" value="Genomic_DNA"/>
</dbReference>
<proteinExistence type="predicted"/>
<dbReference type="AlphaFoldDB" id="A0A9X2K1T7"/>
<dbReference type="Proteomes" id="UP001139648">
    <property type="component" value="Unassembled WGS sequence"/>
</dbReference>